<comment type="similarity">
    <text evidence="1">Belongs to the ATP-dependent AMP-binding enzyme family.</text>
</comment>
<dbReference type="Gene3D" id="3.40.50.980">
    <property type="match status" value="2"/>
</dbReference>
<sequence>MAQSLAFTMGSLLADIARRFPEHDALVYPDRGLRLTYREFDALTDRVAKGLLRMGIQKGDHVAIWATNVPQWVILQFATAKIGSVLVTVNTNYKSAELEYVLNQSDAKALFLGEGFKDTDYVETLYTVVPELKGTAAGALESAKLPFLKHAVFLGEGTPDGMLAYNELENMGRDISDDELDAVKNSLDRFEVINMQYTSGTTGFPKGVMLTHDNIINNGFQIGECMKFTENDRLCIPVPFFHCFGCVLAVMACVTHGTAMVPVETFNPEQVLKTIEAEKCTAVHGVPTMFIAELEHPNFRNYDLSTLRTGIMAGSPCPIEVMKRVIRDMNANEITIAYGQTESSPVITQTRTDDPIELRVATVGRALPNVEVKIVDIETGESLPPGKQGELCTRGYHVMKGYYKMPEETARAIDDENWLHTGDLAVMDENGYCKITGRIKNMIIRGGENIYPREIEEFLYTHPKISDVQVYGVPDRKYGEQVMAAVKIKDNVECSEDEIRDFCRGRIANYKIPTYVKFVDEYPMTASGKIQKFKLREMAIKELQLEDLESASTG</sequence>
<evidence type="ECO:0000259" key="3">
    <source>
        <dbReference type="Pfam" id="PF00501"/>
    </source>
</evidence>
<gene>
    <name evidence="5" type="ORF">GSUB_05790</name>
</gene>
<dbReference type="RefSeq" id="WP_040199707.1">
    <property type="nucleotide sequence ID" value="NZ_CP010311.1"/>
</dbReference>
<dbReference type="STRING" id="483547.GSUB_05790"/>
<dbReference type="AlphaFoldDB" id="A0A0B5FDF5"/>
<name>A0A0B5FDF5_9BACT</name>
<dbReference type="GO" id="GO:0006631">
    <property type="term" value="P:fatty acid metabolic process"/>
    <property type="evidence" value="ECO:0007669"/>
    <property type="project" value="TreeGrafter"/>
</dbReference>
<dbReference type="HOGENOM" id="CLU_000022_59_7_7"/>
<dbReference type="OrthoDB" id="9799237at2"/>
<dbReference type="NCBIfam" id="NF009233">
    <property type="entry name" value="PRK12583.1"/>
    <property type="match status" value="1"/>
</dbReference>
<accession>A0A0B5FDF5</accession>
<reference evidence="5 6" key="1">
    <citation type="journal article" date="2015" name="Genome Announc.">
        <title>Genomes of Geoalkalibacter ferrihydriticus Z-0531T and Geoalkalibacter subterraneus Red1T, Two Haloalkaliphilic Metal-Reducing Deltaproteobacteria.</title>
        <authorList>
            <person name="Badalamenti J.P."/>
            <person name="Krajmalnik-Brown R."/>
            <person name="Torres C.I."/>
            <person name="Bond D.R."/>
        </authorList>
    </citation>
    <scope>NUCLEOTIDE SEQUENCE [LARGE SCALE GENOMIC DNA]</scope>
    <source>
        <strain evidence="5 6">Red1</strain>
    </source>
</reference>
<dbReference type="InterPro" id="IPR020845">
    <property type="entry name" value="AMP-binding_CS"/>
</dbReference>
<evidence type="ECO:0000256" key="2">
    <source>
        <dbReference type="ARBA" id="ARBA00022598"/>
    </source>
</evidence>
<dbReference type="Gene3D" id="3.30.300.30">
    <property type="match status" value="1"/>
</dbReference>
<dbReference type="InterPro" id="IPR045851">
    <property type="entry name" value="AMP-bd_C_sf"/>
</dbReference>
<dbReference type="EMBL" id="CP010311">
    <property type="protein sequence ID" value="AJF06172.1"/>
    <property type="molecule type" value="Genomic_DNA"/>
</dbReference>
<evidence type="ECO:0000259" key="4">
    <source>
        <dbReference type="Pfam" id="PF13193"/>
    </source>
</evidence>
<dbReference type="CDD" id="cd05917">
    <property type="entry name" value="FACL_like_2"/>
    <property type="match status" value="1"/>
</dbReference>
<dbReference type="Pfam" id="PF13193">
    <property type="entry name" value="AMP-binding_C"/>
    <property type="match status" value="1"/>
</dbReference>
<dbReference type="PANTHER" id="PTHR43201">
    <property type="entry name" value="ACYL-COA SYNTHETASE"/>
    <property type="match status" value="1"/>
</dbReference>
<dbReference type="InterPro" id="IPR000873">
    <property type="entry name" value="AMP-dep_synth/lig_dom"/>
</dbReference>
<dbReference type="SUPFAM" id="SSF56801">
    <property type="entry name" value="Acetyl-CoA synthetase-like"/>
    <property type="match status" value="1"/>
</dbReference>
<evidence type="ECO:0000256" key="1">
    <source>
        <dbReference type="ARBA" id="ARBA00006432"/>
    </source>
</evidence>
<organism evidence="5 6">
    <name type="scientific">Geoalkalibacter subterraneus</name>
    <dbReference type="NCBI Taxonomy" id="483547"/>
    <lineage>
        <taxon>Bacteria</taxon>
        <taxon>Pseudomonadati</taxon>
        <taxon>Thermodesulfobacteriota</taxon>
        <taxon>Desulfuromonadia</taxon>
        <taxon>Desulfuromonadales</taxon>
        <taxon>Geoalkalibacteraceae</taxon>
        <taxon>Geoalkalibacter</taxon>
    </lineage>
</organism>
<evidence type="ECO:0000313" key="5">
    <source>
        <dbReference type="EMBL" id="AJF06172.1"/>
    </source>
</evidence>
<dbReference type="PANTHER" id="PTHR43201:SF5">
    <property type="entry name" value="MEDIUM-CHAIN ACYL-COA LIGASE ACSF2, MITOCHONDRIAL"/>
    <property type="match status" value="1"/>
</dbReference>
<proteinExistence type="inferred from homology"/>
<dbReference type="PROSITE" id="PS00455">
    <property type="entry name" value="AMP_BINDING"/>
    <property type="match status" value="1"/>
</dbReference>
<dbReference type="InterPro" id="IPR025110">
    <property type="entry name" value="AMP-bd_C"/>
</dbReference>
<feature type="domain" description="AMP-binding enzyme C-terminal" evidence="4">
    <location>
        <begin position="454"/>
        <end position="529"/>
    </location>
</feature>
<keyword evidence="6" id="KW-1185">Reference proteome</keyword>
<dbReference type="Proteomes" id="UP000035036">
    <property type="component" value="Chromosome"/>
</dbReference>
<dbReference type="FunFam" id="3.30.300.30:FF:000008">
    <property type="entry name" value="2,3-dihydroxybenzoate-AMP ligase"/>
    <property type="match status" value="1"/>
</dbReference>
<dbReference type="KEGG" id="gsb:GSUB_05790"/>
<dbReference type="FunFam" id="3.40.50.12780:FF:000003">
    <property type="entry name" value="Long-chain-fatty-acid--CoA ligase FadD"/>
    <property type="match status" value="1"/>
</dbReference>
<protein>
    <submittedName>
        <fullName evidence="5">AMP-binding protein</fullName>
    </submittedName>
</protein>
<dbReference type="GO" id="GO:0031956">
    <property type="term" value="F:medium-chain fatty acid-CoA ligase activity"/>
    <property type="evidence" value="ECO:0007669"/>
    <property type="project" value="TreeGrafter"/>
</dbReference>
<feature type="domain" description="AMP-dependent synthetase/ligase" evidence="3">
    <location>
        <begin position="16"/>
        <end position="403"/>
    </location>
</feature>
<evidence type="ECO:0000313" key="6">
    <source>
        <dbReference type="Proteomes" id="UP000035036"/>
    </source>
</evidence>
<dbReference type="Pfam" id="PF00501">
    <property type="entry name" value="AMP-binding"/>
    <property type="match status" value="1"/>
</dbReference>
<keyword evidence="2" id="KW-0436">Ligase</keyword>
<dbReference type="Gene3D" id="2.30.38.10">
    <property type="entry name" value="Luciferase, Domain 3"/>
    <property type="match status" value="1"/>
</dbReference>